<evidence type="ECO:0000256" key="1">
    <source>
        <dbReference type="SAM" id="Phobius"/>
    </source>
</evidence>
<dbReference type="Proteomes" id="UP000280834">
    <property type="component" value="Unassembled WGS sequence"/>
</dbReference>
<reference evidence="2 3" key="2">
    <citation type="submission" date="2018-11" db="EMBL/GenBank/DDBJ databases">
        <authorList>
            <consortium name="Pathogen Informatics"/>
        </authorList>
    </citation>
    <scope>NUCLEOTIDE SEQUENCE [LARGE SCALE GENOMIC DNA]</scope>
</reference>
<keyword evidence="1" id="KW-1133">Transmembrane helix</keyword>
<feature type="transmembrane region" description="Helical" evidence="1">
    <location>
        <begin position="6"/>
        <end position="34"/>
    </location>
</feature>
<keyword evidence="1" id="KW-0472">Membrane</keyword>
<evidence type="ECO:0000313" key="3">
    <source>
        <dbReference type="Proteomes" id="UP000280834"/>
    </source>
</evidence>
<dbReference type="WBParaSite" id="BTMF_0000833201-mRNA-1">
    <property type="protein sequence ID" value="BTMF_0000833201-mRNA-1"/>
    <property type="gene ID" value="BTMF_0000833201"/>
</dbReference>
<evidence type="ECO:0000313" key="4">
    <source>
        <dbReference type="WBParaSite" id="BTMF_0000833201-mRNA-1"/>
    </source>
</evidence>
<reference evidence="4" key="1">
    <citation type="submission" date="2017-02" db="UniProtKB">
        <authorList>
            <consortium name="WormBaseParasite"/>
        </authorList>
    </citation>
    <scope>IDENTIFICATION</scope>
</reference>
<keyword evidence="1" id="KW-0812">Transmembrane</keyword>
<feature type="transmembrane region" description="Helical" evidence="1">
    <location>
        <begin position="142"/>
        <end position="162"/>
    </location>
</feature>
<protein>
    <submittedName>
        <fullName evidence="4">G_PROTEIN_RECEP_F1_2 domain-containing protein</fullName>
    </submittedName>
</protein>
<keyword evidence="3" id="KW-1185">Reference proteome</keyword>
<dbReference type="AlphaFoldDB" id="A0A0R3QKY2"/>
<sequence>MENRELFLTITFAIYAFEGFLLIICNGMVELVLIKHRHLRRQYIILFAQIFADTTLGFGFCLAGIGRLIVLGLGCFRITRRSCLLLPWSTVITWSELMSAISTLMVSTDRIISLLFPMRYFEKNYSYQIKQETSLRLFEARQCKLTITMGVSCVFTLFFYVIPLCIKLLIGDNDDDPTTYYSELIRVAVAISCNLNPLTNIAAILIKQDDIACHVRQLFPECIQKSIYKCDQITLVCGKSVTLAVSSRTN</sequence>
<evidence type="ECO:0000313" key="2">
    <source>
        <dbReference type="EMBL" id="VDO21616.1"/>
    </source>
</evidence>
<proteinExistence type="predicted"/>
<dbReference type="Gene3D" id="1.20.1070.10">
    <property type="entry name" value="Rhodopsin 7-helix transmembrane proteins"/>
    <property type="match status" value="1"/>
</dbReference>
<gene>
    <name evidence="2" type="ORF">BTMF_LOCUS6383</name>
</gene>
<dbReference type="EMBL" id="UZAG01015578">
    <property type="protein sequence ID" value="VDO21616.1"/>
    <property type="molecule type" value="Genomic_DNA"/>
</dbReference>
<accession>A0A0R3QKY2</accession>
<feature type="transmembrane region" description="Helical" evidence="1">
    <location>
        <begin position="55"/>
        <end position="79"/>
    </location>
</feature>
<name>A0A0R3QKY2_9BILA</name>
<organism evidence="4">
    <name type="scientific">Brugia timori</name>
    <dbReference type="NCBI Taxonomy" id="42155"/>
    <lineage>
        <taxon>Eukaryota</taxon>
        <taxon>Metazoa</taxon>
        <taxon>Ecdysozoa</taxon>
        <taxon>Nematoda</taxon>
        <taxon>Chromadorea</taxon>
        <taxon>Rhabditida</taxon>
        <taxon>Spirurina</taxon>
        <taxon>Spiruromorpha</taxon>
        <taxon>Filarioidea</taxon>
        <taxon>Onchocercidae</taxon>
        <taxon>Brugia</taxon>
    </lineage>
</organism>